<evidence type="ECO:0000256" key="1">
    <source>
        <dbReference type="SAM" id="Phobius"/>
    </source>
</evidence>
<keyword evidence="1" id="KW-1133">Transmembrane helix</keyword>
<evidence type="ECO:0000313" key="2">
    <source>
        <dbReference type="EMBL" id="CAG8709447.1"/>
    </source>
</evidence>
<keyword evidence="1" id="KW-0472">Membrane</keyword>
<evidence type="ECO:0000313" key="3">
    <source>
        <dbReference type="Proteomes" id="UP000789342"/>
    </source>
</evidence>
<comment type="caution">
    <text evidence="2">The sequence shown here is derived from an EMBL/GenBank/DDBJ whole genome shotgun (WGS) entry which is preliminary data.</text>
</comment>
<dbReference type="Proteomes" id="UP000789342">
    <property type="component" value="Unassembled WGS sequence"/>
</dbReference>
<reference evidence="2" key="1">
    <citation type="submission" date="2021-06" db="EMBL/GenBank/DDBJ databases">
        <authorList>
            <person name="Kallberg Y."/>
            <person name="Tangrot J."/>
            <person name="Rosling A."/>
        </authorList>
    </citation>
    <scope>NUCLEOTIDE SEQUENCE</scope>
    <source>
        <strain evidence="2">CL551</strain>
    </source>
</reference>
<proteinExistence type="predicted"/>
<protein>
    <submittedName>
        <fullName evidence="2">2986_t:CDS:1</fullName>
    </submittedName>
</protein>
<name>A0A9N9HWE8_9GLOM</name>
<sequence>TSFFEMFDFFGIGRRMFLESGKFRVMRCGIGTFVITLYLIYLSFLAYQVATDNPMIQISYEYLEKLRIPDIEICGSYSDVQISRCVFTWDDWSSTAFENCATEDYSFLRTDSDHTKDNQFCYLFSTNSTFFYGNADKKPKGPWVRNIDFYFKITNISEVTSHFVSVGTISCQLMDPEFNPLWNVVAKNPANERVEQEFRLQINAFSGIQNTSTTVSFRKISFLSILAHDLSSVFGLKPNYDTTPYLNSASKYFPLHPSENFTLDSLTGHFSVSPGSFLHEVQSEKRTHTIFGSLGVAGGAIGLIGGIYVLLFGHPRRDPWGLMHRVLKTEIKKENLRNLPFVSDDIIIDEALSTEQKVEMLDNKIRGLETILEDYIFNPTTLKQLGKRQIDSG</sequence>
<dbReference type="OrthoDB" id="2339353at2759"/>
<feature type="transmembrane region" description="Helical" evidence="1">
    <location>
        <begin position="25"/>
        <end position="47"/>
    </location>
</feature>
<accession>A0A9N9HWE8</accession>
<gene>
    <name evidence="2" type="ORF">AMORRO_LOCUS12605</name>
</gene>
<feature type="transmembrane region" description="Helical" evidence="1">
    <location>
        <begin position="290"/>
        <end position="313"/>
    </location>
</feature>
<keyword evidence="3" id="KW-1185">Reference proteome</keyword>
<dbReference type="EMBL" id="CAJVPV010018981">
    <property type="protein sequence ID" value="CAG8709447.1"/>
    <property type="molecule type" value="Genomic_DNA"/>
</dbReference>
<dbReference type="AlphaFoldDB" id="A0A9N9HWE8"/>
<keyword evidence="1" id="KW-0812">Transmembrane</keyword>
<organism evidence="2 3">
    <name type="scientific">Acaulospora morrowiae</name>
    <dbReference type="NCBI Taxonomy" id="94023"/>
    <lineage>
        <taxon>Eukaryota</taxon>
        <taxon>Fungi</taxon>
        <taxon>Fungi incertae sedis</taxon>
        <taxon>Mucoromycota</taxon>
        <taxon>Glomeromycotina</taxon>
        <taxon>Glomeromycetes</taxon>
        <taxon>Diversisporales</taxon>
        <taxon>Acaulosporaceae</taxon>
        <taxon>Acaulospora</taxon>
    </lineage>
</organism>
<feature type="non-terminal residue" evidence="2">
    <location>
        <position position="393"/>
    </location>
</feature>